<comment type="caution">
    <text evidence="2">The sequence shown here is derived from an EMBL/GenBank/DDBJ whole genome shotgun (WGS) entry which is preliminary data.</text>
</comment>
<dbReference type="EMBL" id="PYAL01000001">
    <property type="protein sequence ID" value="RXN92899.1"/>
    <property type="molecule type" value="Genomic_DNA"/>
</dbReference>
<evidence type="ECO:0008006" key="4">
    <source>
        <dbReference type="Google" id="ProtNLM"/>
    </source>
</evidence>
<dbReference type="Gene3D" id="2.60.120.1140">
    <property type="entry name" value="Protein of unknown function DUF192"/>
    <property type="match status" value="1"/>
</dbReference>
<dbReference type="AlphaFoldDB" id="A0A4Q1HPQ3"/>
<organism evidence="2 3">
    <name type="scientific">Achromobacter aloeverae</name>
    <dbReference type="NCBI Taxonomy" id="1750518"/>
    <lineage>
        <taxon>Bacteria</taxon>
        <taxon>Pseudomonadati</taxon>
        <taxon>Pseudomonadota</taxon>
        <taxon>Betaproteobacteria</taxon>
        <taxon>Burkholderiales</taxon>
        <taxon>Alcaligenaceae</taxon>
        <taxon>Achromobacter</taxon>
    </lineage>
</organism>
<evidence type="ECO:0000313" key="3">
    <source>
        <dbReference type="Proteomes" id="UP000290849"/>
    </source>
</evidence>
<gene>
    <name evidence="2" type="ORF">C7R54_03935</name>
</gene>
<evidence type="ECO:0000313" key="2">
    <source>
        <dbReference type="EMBL" id="RXN92899.1"/>
    </source>
</evidence>
<dbReference type="Pfam" id="PF02643">
    <property type="entry name" value="DUF192"/>
    <property type="match status" value="1"/>
</dbReference>
<evidence type="ECO:0000256" key="1">
    <source>
        <dbReference type="SAM" id="MobiDB-lite"/>
    </source>
</evidence>
<keyword evidence="3" id="KW-1185">Reference proteome</keyword>
<feature type="compositionally biased region" description="Acidic residues" evidence="1">
    <location>
        <begin position="183"/>
        <end position="194"/>
    </location>
</feature>
<dbReference type="OrthoDB" id="9813379at2"/>
<dbReference type="Proteomes" id="UP000290849">
    <property type="component" value="Unassembled WGS sequence"/>
</dbReference>
<protein>
    <recommendedName>
        <fullName evidence="4">DUF192 domain-containing protein</fullName>
    </recommendedName>
</protein>
<name>A0A4Q1HPQ3_9BURK</name>
<reference evidence="2 3" key="1">
    <citation type="journal article" date="2017" name="Int. J. Syst. Evol. Microbiol.">
        <title>Achromobacter aloeverae sp. nov., isolated from the root of Aloe vera (L.) Burm.f.</title>
        <authorList>
            <person name="Kuncharoen N."/>
            <person name="Muramatsu Y."/>
            <person name="Shibata C."/>
            <person name="Kamakura Y."/>
            <person name="Nakagawa Y."/>
            <person name="Tanasupawat S."/>
        </authorList>
    </citation>
    <scope>NUCLEOTIDE SEQUENCE [LARGE SCALE GENOMIC DNA]</scope>
    <source>
        <strain evidence="2 3">AVA-1</strain>
    </source>
</reference>
<proteinExistence type="predicted"/>
<dbReference type="InterPro" id="IPR003795">
    <property type="entry name" value="DUF192"/>
</dbReference>
<sequence length="194" mass="20918">MTRLRVHPLRRWCARRRGLAGRRPPRGALGVWLQPCRAVHTLGMRYPLDLFFLDGDNRVVKVVAGLPPRRLALCLRAVSVVELKAGVVDIENGGIGRIEAAVEHAARRDIDGNLQDADQVLGQAQADQQVAAIADGEKGGDPGEPVDEEGPLVAPAGDAGEEQGLTQAHPMPGDQHRCVPEQGGDDDVQDREDQ</sequence>
<feature type="region of interest" description="Disordered" evidence="1">
    <location>
        <begin position="135"/>
        <end position="194"/>
    </location>
</feature>
<accession>A0A4Q1HPQ3</accession>
<dbReference type="InterPro" id="IPR038695">
    <property type="entry name" value="Saro_0823-like_sf"/>
</dbReference>